<dbReference type="PANTHER" id="PTHR24104:SF25">
    <property type="entry name" value="PROTEIN LIN-41"/>
    <property type="match status" value="1"/>
</dbReference>
<dbReference type="InterPro" id="IPR050952">
    <property type="entry name" value="TRIM-NHL_E3_ligases"/>
</dbReference>
<reference evidence="4" key="1">
    <citation type="journal article" date="2013" name="Nature">
        <title>Pan genome of the phytoplankton Emiliania underpins its global distribution.</title>
        <authorList>
            <person name="Read B.A."/>
            <person name="Kegel J."/>
            <person name="Klute M.J."/>
            <person name="Kuo A."/>
            <person name="Lefebvre S.C."/>
            <person name="Maumus F."/>
            <person name="Mayer C."/>
            <person name="Miller J."/>
            <person name="Monier A."/>
            <person name="Salamov A."/>
            <person name="Young J."/>
            <person name="Aguilar M."/>
            <person name="Claverie J.M."/>
            <person name="Frickenhaus S."/>
            <person name="Gonzalez K."/>
            <person name="Herman E.K."/>
            <person name="Lin Y.C."/>
            <person name="Napier J."/>
            <person name="Ogata H."/>
            <person name="Sarno A.F."/>
            <person name="Shmutz J."/>
            <person name="Schroeder D."/>
            <person name="de Vargas C."/>
            <person name="Verret F."/>
            <person name="von Dassow P."/>
            <person name="Valentin K."/>
            <person name="Van de Peer Y."/>
            <person name="Wheeler G."/>
            <person name="Dacks J.B."/>
            <person name="Delwiche C.F."/>
            <person name="Dyhrman S.T."/>
            <person name="Glockner G."/>
            <person name="John U."/>
            <person name="Richards T."/>
            <person name="Worden A.Z."/>
            <person name="Zhang X."/>
            <person name="Grigoriev I.V."/>
            <person name="Allen A.E."/>
            <person name="Bidle K."/>
            <person name="Borodovsky M."/>
            <person name="Bowler C."/>
            <person name="Brownlee C."/>
            <person name="Cock J.M."/>
            <person name="Elias M."/>
            <person name="Gladyshev V.N."/>
            <person name="Groth M."/>
            <person name="Guda C."/>
            <person name="Hadaegh A."/>
            <person name="Iglesias-Rodriguez M.D."/>
            <person name="Jenkins J."/>
            <person name="Jones B.M."/>
            <person name="Lawson T."/>
            <person name="Leese F."/>
            <person name="Lindquist E."/>
            <person name="Lobanov A."/>
            <person name="Lomsadze A."/>
            <person name="Malik S.B."/>
            <person name="Marsh M.E."/>
            <person name="Mackinder L."/>
            <person name="Mock T."/>
            <person name="Mueller-Roeber B."/>
            <person name="Pagarete A."/>
            <person name="Parker M."/>
            <person name="Probert I."/>
            <person name="Quesneville H."/>
            <person name="Raines C."/>
            <person name="Rensing S.A."/>
            <person name="Riano-Pachon D.M."/>
            <person name="Richier S."/>
            <person name="Rokitta S."/>
            <person name="Shiraiwa Y."/>
            <person name="Soanes D.M."/>
            <person name="van der Giezen M."/>
            <person name="Wahlund T.M."/>
            <person name="Williams B."/>
            <person name="Wilson W."/>
            <person name="Wolfe G."/>
            <person name="Wurch L.L."/>
        </authorList>
    </citation>
    <scope>NUCLEOTIDE SEQUENCE</scope>
</reference>
<feature type="repeat" description="NHL" evidence="2">
    <location>
        <begin position="172"/>
        <end position="220"/>
    </location>
</feature>
<evidence type="ECO:0008006" key="5">
    <source>
        <dbReference type="Google" id="ProtNLM"/>
    </source>
</evidence>
<dbReference type="PROSITE" id="PS51125">
    <property type="entry name" value="NHL"/>
    <property type="match status" value="2"/>
</dbReference>
<dbReference type="InterPro" id="IPR011042">
    <property type="entry name" value="6-blade_b-propeller_TolB-like"/>
</dbReference>
<sequence>MSHFGSLAFAAATAIAAWQSPRVHRAPNPHAELVVVLEQPRHLGGFLGNSGSVAPLPGGRFCVSDTSSGRVLLIGSDGTRLASSPAMFEAPAALALSPSCDSVYLADATGHALHRLSLPDLSPICSTRPVEGARGLCYPAGLAVSPRDGRVFVSDKGNHRVVCYDAALSVELFSHGRCGGGEGELNSPSGLALLGGGGAEEERLVVADTDNHRLVLLGSEGGFVRSIGGRSDAPPPGLSEPEFLEWLSSRGAAQSGAVRLTEPSGVAVTAAGRLLVSERASGVWHLLAPDGGRVRSGFRPHQRLLEEGVGREACEGGEGGQEEDGAGSWACGLAGGSRAGDAGRVFLVEDCGARVRIARTVRLV</sequence>
<dbReference type="STRING" id="2903.R1D1T4"/>
<dbReference type="InterPro" id="IPR001258">
    <property type="entry name" value="NHL_repeat"/>
</dbReference>
<dbReference type="KEGG" id="ehx:EMIHUDRAFT_353253"/>
<dbReference type="Proteomes" id="UP000013827">
    <property type="component" value="Unassembled WGS sequence"/>
</dbReference>
<dbReference type="HOGENOM" id="CLU_786280_0_0_1"/>
<dbReference type="AlphaFoldDB" id="A0A0D3K0K8"/>
<feature type="repeat" description="NHL" evidence="2">
    <location>
        <begin position="130"/>
        <end position="167"/>
    </location>
</feature>
<organism evidence="3 4">
    <name type="scientific">Emiliania huxleyi (strain CCMP1516)</name>
    <dbReference type="NCBI Taxonomy" id="280463"/>
    <lineage>
        <taxon>Eukaryota</taxon>
        <taxon>Haptista</taxon>
        <taxon>Haptophyta</taxon>
        <taxon>Prymnesiophyceae</taxon>
        <taxon>Isochrysidales</taxon>
        <taxon>Noelaerhabdaceae</taxon>
        <taxon>Emiliania</taxon>
    </lineage>
</organism>
<dbReference type="GO" id="GO:0008270">
    <property type="term" value="F:zinc ion binding"/>
    <property type="evidence" value="ECO:0007669"/>
    <property type="project" value="UniProtKB-KW"/>
</dbReference>
<keyword evidence="4" id="KW-1185">Reference proteome</keyword>
<dbReference type="PaxDb" id="2903-EOD29293"/>
<evidence type="ECO:0000256" key="1">
    <source>
        <dbReference type="ARBA" id="ARBA00022737"/>
    </source>
</evidence>
<reference evidence="3" key="2">
    <citation type="submission" date="2024-10" db="UniProtKB">
        <authorList>
            <consortium name="EnsemblProtists"/>
        </authorList>
    </citation>
    <scope>IDENTIFICATION</scope>
</reference>
<dbReference type="eggNOG" id="KOG2177">
    <property type="taxonomic scope" value="Eukaryota"/>
</dbReference>
<dbReference type="SUPFAM" id="SSF101898">
    <property type="entry name" value="NHL repeat"/>
    <property type="match status" value="1"/>
</dbReference>
<protein>
    <recommendedName>
        <fullName evidence="5">NHL repeat-containing protein</fullName>
    </recommendedName>
</protein>
<dbReference type="RefSeq" id="XP_005781722.1">
    <property type="nucleotide sequence ID" value="XM_005781665.1"/>
</dbReference>
<evidence type="ECO:0000256" key="2">
    <source>
        <dbReference type="PROSITE-ProRule" id="PRU00504"/>
    </source>
</evidence>
<name>A0A0D3K0K8_EMIH1</name>
<dbReference type="GeneID" id="19046642"/>
<keyword evidence="1" id="KW-0677">Repeat</keyword>
<dbReference type="Gene3D" id="2.120.10.30">
    <property type="entry name" value="TolB, C-terminal domain"/>
    <property type="match status" value="1"/>
</dbReference>
<dbReference type="EnsemblProtists" id="EOD29293">
    <property type="protein sequence ID" value="EOD29293"/>
    <property type="gene ID" value="EMIHUDRAFT_353253"/>
</dbReference>
<dbReference type="Pfam" id="PF01436">
    <property type="entry name" value="NHL"/>
    <property type="match status" value="1"/>
</dbReference>
<accession>A0A0D3K0K8</accession>
<proteinExistence type="predicted"/>
<evidence type="ECO:0000313" key="3">
    <source>
        <dbReference type="EnsemblProtists" id="EOD29293"/>
    </source>
</evidence>
<dbReference type="PANTHER" id="PTHR24104">
    <property type="entry name" value="E3 UBIQUITIN-PROTEIN LIGASE NHLRC1-RELATED"/>
    <property type="match status" value="1"/>
</dbReference>
<dbReference type="CDD" id="cd05819">
    <property type="entry name" value="NHL"/>
    <property type="match status" value="1"/>
</dbReference>
<evidence type="ECO:0000313" key="4">
    <source>
        <dbReference type="Proteomes" id="UP000013827"/>
    </source>
</evidence>